<keyword evidence="2" id="KW-1185">Reference proteome</keyword>
<gene>
    <name evidence="1" type="ORF">RMN56_29485</name>
</gene>
<dbReference type="EMBL" id="CP134876">
    <property type="protein sequence ID" value="WNM39206.1"/>
    <property type="molecule type" value="Genomic_DNA"/>
</dbReference>
<proteinExistence type="predicted"/>
<organism evidence="1 2">
    <name type="scientific">Micromonospora halotolerans</name>
    <dbReference type="NCBI Taxonomy" id="709879"/>
    <lineage>
        <taxon>Bacteria</taxon>
        <taxon>Bacillati</taxon>
        <taxon>Actinomycetota</taxon>
        <taxon>Actinomycetes</taxon>
        <taxon>Micromonosporales</taxon>
        <taxon>Micromonosporaceae</taxon>
        <taxon>Micromonospora</taxon>
    </lineage>
</organism>
<protein>
    <submittedName>
        <fullName evidence="1">Uncharacterized protein</fullName>
    </submittedName>
</protein>
<dbReference type="Proteomes" id="UP001303001">
    <property type="component" value="Chromosome"/>
</dbReference>
<sequence>MGAFGHEGLGLGRNVPAGSGFSTMKSWQRPSYRMVVVATPAARRFVAYADLGD</sequence>
<name>A0ABY9ZVC3_9ACTN</name>
<evidence type="ECO:0000313" key="2">
    <source>
        <dbReference type="Proteomes" id="UP001303001"/>
    </source>
</evidence>
<accession>A0ABY9ZVC3</accession>
<evidence type="ECO:0000313" key="1">
    <source>
        <dbReference type="EMBL" id="WNM39206.1"/>
    </source>
</evidence>
<reference evidence="1 2" key="1">
    <citation type="submission" date="2023-09" db="EMBL/GenBank/DDBJ databases">
        <title>Micromonospora halotolerans DSM 45598 genome sequence.</title>
        <authorList>
            <person name="Mo P."/>
        </authorList>
    </citation>
    <scope>NUCLEOTIDE SEQUENCE [LARGE SCALE GENOMIC DNA]</scope>
    <source>
        <strain evidence="1 2">DSM 45598</strain>
    </source>
</reference>
<dbReference type="RefSeq" id="WP_313721116.1">
    <property type="nucleotide sequence ID" value="NZ_CP134876.1"/>
</dbReference>